<feature type="domain" description="Metallo-beta-lactamase" evidence="7">
    <location>
        <begin position="58"/>
        <end position="263"/>
    </location>
</feature>
<dbReference type="AlphaFoldDB" id="A0A8J8FC05"/>
<evidence type="ECO:0000256" key="6">
    <source>
        <dbReference type="SAM" id="SignalP"/>
    </source>
</evidence>
<evidence type="ECO:0000256" key="1">
    <source>
        <dbReference type="ARBA" id="ARBA00001947"/>
    </source>
</evidence>
<comment type="cofactor">
    <cofactor evidence="1">
        <name>Zn(2+)</name>
        <dbReference type="ChEBI" id="CHEBI:29105"/>
    </cofactor>
</comment>
<keyword evidence="3" id="KW-0479">Metal-binding</keyword>
<evidence type="ECO:0000259" key="7">
    <source>
        <dbReference type="SMART" id="SM00849"/>
    </source>
</evidence>
<dbReference type="GO" id="GO:0016787">
    <property type="term" value="F:hydrolase activity"/>
    <property type="evidence" value="ECO:0007669"/>
    <property type="project" value="UniProtKB-KW"/>
</dbReference>
<keyword evidence="6" id="KW-0732">Signal</keyword>
<comment type="caution">
    <text evidence="8">The sequence shown here is derived from an EMBL/GenBank/DDBJ whole genome shotgun (WGS) entry which is preliminary data.</text>
</comment>
<evidence type="ECO:0000256" key="5">
    <source>
        <dbReference type="ARBA" id="ARBA00022833"/>
    </source>
</evidence>
<dbReference type="Pfam" id="PF00753">
    <property type="entry name" value="Lactamase_B"/>
    <property type="match status" value="1"/>
</dbReference>
<keyword evidence="9" id="KW-1185">Reference proteome</keyword>
<keyword evidence="4" id="KW-0378">Hydrolase</keyword>
<dbReference type="InterPro" id="IPR001279">
    <property type="entry name" value="Metallo-B-lactamas"/>
</dbReference>
<sequence length="282" mass="31533">MKKMLLAFLMLVLAHTAVVAQQPNYEIYALKYAVLQQPTPIANWVLNGPDKDSVGIVFVFWLIKDNAGKNILVDAGCNNDLQAAIDFGLYNFTRPDSVLLEAGVKATDITDIIITHPHWDHVDGVNLFPNAHIWIQKEDYTYFVGQAWQKDANHGGFAKRDVLQLVDLNIAGKLTMVDGDDKEIIPGIKVYTGSRHTYNSQYVQVQSGKDKVIIASDNIWIYYNLDKMMPAPAYGTFDAKAYVAAMQRMKTLASSPALIIPGHDAQMFAWFANITNNIIKIK</sequence>
<evidence type="ECO:0000313" key="9">
    <source>
        <dbReference type="Proteomes" id="UP000598971"/>
    </source>
</evidence>
<comment type="similarity">
    <text evidence="2">Belongs to the metallo-beta-lactamase superfamily.</text>
</comment>
<name>A0A8J8FC05_9BACT</name>
<evidence type="ECO:0000256" key="4">
    <source>
        <dbReference type="ARBA" id="ARBA00022801"/>
    </source>
</evidence>
<proteinExistence type="inferred from homology"/>
<dbReference type="GO" id="GO:0046872">
    <property type="term" value="F:metal ion binding"/>
    <property type="evidence" value="ECO:0007669"/>
    <property type="project" value="UniProtKB-KW"/>
</dbReference>
<dbReference type="SUPFAM" id="SSF56281">
    <property type="entry name" value="Metallo-hydrolase/oxidoreductase"/>
    <property type="match status" value="1"/>
</dbReference>
<dbReference type="PANTHER" id="PTHR42978">
    <property type="entry name" value="QUORUM-QUENCHING LACTONASE YTNP-RELATED-RELATED"/>
    <property type="match status" value="1"/>
</dbReference>
<protein>
    <submittedName>
        <fullName evidence="8">MBL fold metallo-hydrolase</fullName>
    </submittedName>
</protein>
<dbReference type="RefSeq" id="WP_171606672.1">
    <property type="nucleotide sequence ID" value="NZ_WHPF01000003.1"/>
</dbReference>
<dbReference type="Proteomes" id="UP000598971">
    <property type="component" value="Unassembled WGS sequence"/>
</dbReference>
<dbReference type="Gene3D" id="3.60.15.10">
    <property type="entry name" value="Ribonuclease Z/Hydroxyacylglutathione hydrolase-like"/>
    <property type="match status" value="1"/>
</dbReference>
<gene>
    <name evidence="8" type="ORF">GD597_04675</name>
</gene>
<dbReference type="PANTHER" id="PTHR42978:SF7">
    <property type="entry name" value="METALLO-HYDROLASE RV2300C-RELATED"/>
    <property type="match status" value="1"/>
</dbReference>
<feature type="chain" id="PRO_5035161407" evidence="6">
    <location>
        <begin position="21"/>
        <end position="282"/>
    </location>
</feature>
<dbReference type="EMBL" id="WHPF01000003">
    <property type="protein sequence ID" value="NNV54747.1"/>
    <property type="molecule type" value="Genomic_DNA"/>
</dbReference>
<evidence type="ECO:0000256" key="2">
    <source>
        <dbReference type="ARBA" id="ARBA00007749"/>
    </source>
</evidence>
<dbReference type="SMART" id="SM00849">
    <property type="entry name" value="Lactamase_B"/>
    <property type="match status" value="1"/>
</dbReference>
<reference evidence="8" key="1">
    <citation type="submission" date="2019-10" db="EMBL/GenBank/DDBJ databases">
        <title>Draft genome sequence of Panacibacter sp. KCS-6.</title>
        <authorList>
            <person name="Yim K.J."/>
        </authorList>
    </citation>
    <scope>NUCLEOTIDE SEQUENCE</scope>
    <source>
        <strain evidence="8">KCS-6</strain>
    </source>
</reference>
<accession>A0A8J8FC05</accession>
<dbReference type="InterPro" id="IPR036866">
    <property type="entry name" value="RibonucZ/Hydroxyglut_hydro"/>
</dbReference>
<keyword evidence="5" id="KW-0862">Zinc</keyword>
<feature type="signal peptide" evidence="6">
    <location>
        <begin position="1"/>
        <end position="20"/>
    </location>
</feature>
<dbReference type="CDD" id="cd07729">
    <property type="entry name" value="AHL_lactonase_MBL-fold"/>
    <property type="match status" value="1"/>
</dbReference>
<organism evidence="8 9">
    <name type="scientific">Limnovirga soli</name>
    <dbReference type="NCBI Taxonomy" id="2656915"/>
    <lineage>
        <taxon>Bacteria</taxon>
        <taxon>Pseudomonadati</taxon>
        <taxon>Bacteroidota</taxon>
        <taxon>Chitinophagia</taxon>
        <taxon>Chitinophagales</taxon>
        <taxon>Chitinophagaceae</taxon>
        <taxon>Limnovirga</taxon>
    </lineage>
</organism>
<dbReference type="InterPro" id="IPR051013">
    <property type="entry name" value="MBL_superfamily_lactonases"/>
</dbReference>
<evidence type="ECO:0000313" key="8">
    <source>
        <dbReference type="EMBL" id="NNV54747.1"/>
    </source>
</evidence>
<evidence type="ECO:0000256" key="3">
    <source>
        <dbReference type="ARBA" id="ARBA00022723"/>
    </source>
</evidence>